<evidence type="ECO:0000256" key="9">
    <source>
        <dbReference type="ARBA" id="ARBA00023015"/>
    </source>
</evidence>
<dbReference type="InterPro" id="IPR040168">
    <property type="entry name" value="Not2/3/5"/>
</dbReference>
<reference evidence="20" key="2">
    <citation type="submission" date="2025-08" db="UniProtKB">
        <authorList>
            <consortium name="Ensembl"/>
        </authorList>
    </citation>
    <scope>IDENTIFICATION</scope>
</reference>
<evidence type="ECO:0000259" key="19">
    <source>
        <dbReference type="Pfam" id="PF04153"/>
    </source>
</evidence>
<name>A0A669DYK8_ORENI</name>
<evidence type="ECO:0000256" key="3">
    <source>
        <dbReference type="ARBA" id="ARBA00007682"/>
    </source>
</evidence>
<evidence type="ECO:0000256" key="5">
    <source>
        <dbReference type="ARBA" id="ARBA00022490"/>
    </source>
</evidence>
<feature type="domain" description="CCR4-Not complex component Not N-terminal" evidence="18">
    <location>
        <begin position="5"/>
        <end position="232"/>
    </location>
</feature>
<dbReference type="InterPro" id="IPR038635">
    <property type="entry name" value="CCR4-NOT_su2/3/5_C_sf"/>
</dbReference>
<feature type="compositionally biased region" description="Low complexity" evidence="17">
    <location>
        <begin position="364"/>
        <end position="412"/>
    </location>
</feature>
<evidence type="ECO:0000256" key="17">
    <source>
        <dbReference type="SAM" id="MobiDB-lite"/>
    </source>
</evidence>
<evidence type="ECO:0000256" key="11">
    <source>
        <dbReference type="ARBA" id="ARBA00023163"/>
    </source>
</evidence>
<evidence type="ECO:0000256" key="2">
    <source>
        <dbReference type="ARBA" id="ARBA00004201"/>
    </source>
</evidence>
<sequence length="681" mass="75320">YIDGRKNSGEIDRCLKKVAEGVEQFEDIWQKLHNAANTNQKEKYEADLKKEIKKLQRLRDQIKTWVASNEIKDKRQLVENRKLIETQMERFKIVERETKTKAYSKEGLGLAQKVDPAQREKEEVGTWLTNTIDTLNMQVDQFESEVESLSVQTRKKKGDKEKQDRIEELKKFIERHRYHIRMLETILRMLDNDSVQVEAIRKIKDDVEYYIDSSQDPDFEENEFLYDDLDLEDIPQSLVATSPPGHSHLEDEIFQQSSSTPTSTTSSSPIPPSPATCTTVRQLSPKLLKLLLCSPVKNGNPSSSLSSSSSSSSASSSVSGLTSSSMVSMVTIAGGGSSSSGGNSHHSNSAGHLSNTSAGSYSNATQQPPHPSAQQQQAKNSVSSSSSAPISNSNTSTNSHPASLAASPPNASTQELRASNSQPQAPSGSTPTSNSLGLSLGLSLGKAMPGAVTTSPMSGGLGLSGMPASLTGTMAGLLSSNTPAPYAQAVGSSLPEIFPSSTTAPSGPPSAPQPSLSEVSIPPSLGVCPLGPVPLSKDQVYQQAMQEQAWTHMPHPSDSERIRQYLMRNPCPTLPFHHQVPPPHSDTVEFYQRLSTETLFFIFYYLEGTKAQYLAAKALKKQSWRFHTKYMMWFQRHEEPKTITDEFEQGTYIYFDYEKWGQRKKEGFTFEYRYLEDRDLQ</sequence>
<feature type="region of interest" description="Disordered" evidence="17">
    <location>
        <begin position="237"/>
        <end position="278"/>
    </location>
</feature>
<evidence type="ECO:0000256" key="8">
    <source>
        <dbReference type="ARBA" id="ARBA00022845"/>
    </source>
</evidence>
<dbReference type="GO" id="GO:0031047">
    <property type="term" value="P:regulatory ncRNA-mediated gene silencing"/>
    <property type="evidence" value="ECO:0007669"/>
    <property type="project" value="UniProtKB-KW"/>
</dbReference>
<dbReference type="InterPro" id="IPR007207">
    <property type="entry name" value="Not_N"/>
</dbReference>
<comment type="subcellular location">
    <subcellularLocation>
        <location evidence="2">Cytoplasm</location>
        <location evidence="2">P-body</location>
    </subcellularLocation>
    <subcellularLocation>
        <location evidence="1 16">Nucleus</location>
    </subcellularLocation>
</comment>
<dbReference type="GO" id="GO:2000036">
    <property type="term" value="P:regulation of stem cell population maintenance"/>
    <property type="evidence" value="ECO:0007669"/>
    <property type="project" value="UniProtKB-ARBA"/>
</dbReference>
<feature type="region of interest" description="Disordered" evidence="17">
    <location>
        <begin position="299"/>
        <end position="320"/>
    </location>
</feature>
<evidence type="ECO:0000256" key="13">
    <source>
        <dbReference type="ARBA" id="ARBA00071433"/>
    </source>
</evidence>
<comment type="subunit">
    <text evidence="15">Component of the CCR4-NOT complex; distinct complexes seem to exist that differ in the participation of probably mutually exclusive catalytic subunits. In the complex interacts directly with CNOT2. Interacts with TIP120B and NANOS2. Interacts with EBF1. Interacts in an RNA-independent manner with BICC1 (via KH domains).</text>
</comment>
<comment type="similarity">
    <text evidence="3 16">Belongs to the CNOT2/3/5 family.</text>
</comment>
<evidence type="ECO:0000256" key="14">
    <source>
        <dbReference type="ARBA" id="ARBA00083548"/>
    </source>
</evidence>
<evidence type="ECO:0000256" key="12">
    <source>
        <dbReference type="ARBA" id="ARBA00023242"/>
    </source>
</evidence>
<evidence type="ECO:0000256" key="10">
    <source>
        <dbReference type="ARBA" id="ARBA00023158"/>
    </source>
</evidence>
<gene>
    <name evidence="20" type="primary">CNOT3</name>
</gene>
<keyword evidence="7" id="KW-0597">Phosphoprotein</keyword>
<keyword evidence="10" id="KW-0943">RNA-mediated gene silencing</keyword>
<dbReference type="PANTHER" id="PTHR23326">
    <property type="entry name" value="CCR4 NOT-RELATED"/>
    <property type="match status" value="1"/>
</dbReference>
<dbReference type="PIRSF" id="PIRSF005290">
    <property type="entry name" value="NOT_su_3_5"/>
    <property type="match status" value="1"/>
</dbReference>
<dbReference type="GO" id="GO:0005829">
    <property type="term" value="C:cytosol"/>
    <property type="evidence" value="ECO:0007669"/>
    <property type="project" value="UniProtKB-ARBA"/>
</dbReference>
<evidence type="ECO:0000256" key="15">
    <source>
        <dbReference type="ARBA" id="ARBA00093549"/>
    </source>
</evidence>
<evidence type="ECO:0000256" key="1">
    <source>
        <dbReference type="ARBA" id="ARBA00004123"/>
    </source>
</evidence>
<evidence type="ECO:0000256" key="6">
    <source>
        <dbReference type="ARBA" id="ARBA00022491"/>
    </source>
</evidence>
<dbReference type="Gene3D" id="2.30.30.1020">
    <property type="entry name" value="CCR4-NOT complex subunit 2/3/5, C-terminal domain"/>
    <property type="match status" value="1"/>
</dbReference>
<keyword evidence="4" id="KW-0217">Developmental protein</keyword>
<dbReference type="Pfam" id="PF04153">
    <property type="entry name" value="NOT2_3_5_C"/>
    <property type="match status" value="1"/>
</dbReference>
<feature type="domain" description="NOT2/NOT3/NOT5 C-terminal" evidence="19">
    <location>
        <begin position="550"/>
        <end position="675"/>
    </location>
</feature>
<dbReference type="GO" id="GO:0006355">
    <property type="term" value="P:regulation of DNA-templated transcription"/>
    <property type="evidence" value="ECO:0007669"/>
    <property type="project" value="InterPro"/>
</dbReference>
<organism evidence="20 21">
    <name type="scientific">Oreochromis niloticus</name>
    <name type="common">Nile tilapia</name>
    <name type="synonym">Tilapia nilotica</name>
    <dbReference type="NCBI Taxonomy" id="8128"/>
    <lineage>
        <taxon>Eukaryota</taxon>
        <taxon>Metazoa</taxon>
        <taxon>Chordata</taxon>
        <taxon>Craniata</taxon>
        <taxon>Vertebrata</taxon>
        <taxon>Euteleostomi</taxon>
        <taxon>Actinopterygii</taxon>
        <taxon>Neopterygii</taxon>
        <taxon>Teleostei</taxon>
        <taxon>Neoteleostei</taxon>
        <taxon>Acanthomorphata</taxon>
        <taxon>Ovalentaria</taxon>
        <taxon>Cichlomorphae</taxon>
        <taxon>Cichliformes</taxon>
        <taxon>Cichlidae</taxon>
        <taxon>African cichlids</taxon>
        <taxon>Pseudocrenilabrinae</taxon>
        <taxon>Oreochromini</taxon>
        <taxon>Oreochromis</taxon>
    </lineage>
</organism>
<dbReference type="AlphaFoldDB" id="A0A669DYK8"/>
<evidence type="ECO:0000259" key="18">
    <source>
        <dbReference type="Pfam" id="PF04065"/>
    </source>
</evidence>
<evidence type="ECO:0000256" key="4">
    <source>
        <dbReference type="ARBA" id="ARBA00022473"/>
    </source>
</evidence>
<dbReference type="GeneTree" id="ENSGT00390000014743"/>
<evidence type="ECO:0000313" key="21">
    <source>
        <dbReference type="Proteomes" id="UP000005207"/>
    </source>
</evidence>
<dbReference type="FunFam" id="2.30.30.1020:FF:000002">
    <property type="entry name" value="CCR4-NOT transcription complex subunit 3"/>
    <property type="match status" value="1"/>
</dbReference>
<keyword evidence="11 16" id="KW-0804">Transcription</keyword>
<keyword evidence="5 16" id="KW-0963">Cytoplasm</keyword>
<protein>
    <recommendedName>
        <fullName evidence="13">CCR4-NOT transcription complex subunit 3</fullName>
    </recommendedName>
    <alternativeName>
        <fullName evidence="14">CCR4-associated factor 3</fullName>
    </alternativeName>
</protein>
<reference evidence="20" key="3">
    <citation type="submission" date="2025-09" db="UniProtKB">
        <authorList>
            <consortium name="Ensembl"/>
        </authorList>
    </citation>
    <scope>IDENTIFICATION</scope>
</reference>
<dbReference type="GO" id="GO:0006417">
    <property type="term" value="P:regulation of translation"/>
    <property type="evidence" value="ECO:0007669"/>
    <property type="project" value="UniProtKB-KW"/>
</dbReference>
<dbReference type="InterPro" id="IPR007282">
    <property type="entry name" value="NOT2/3/5_C"/>
</dbReference>
<feature type="compositionally biased region" description="Low complexity" evidence="17">
    <location>
        <begin position="340"/>
        <end position="355"/>
    </location>
</feature>
<reference evidence="21" key="1">
    <citation type="submission" date="2012-01" db="EMBL/GenBank/DDBJ databases">
        <title>The Genome Sequence of Oreochromis niloticus (Nile Tilapia).</title>
        <authorList>
            <consortium name="Broad Institute Genome Assembly Team"/>
            <consortium name="Broad Institute Sequencing Platform"/>
            <person name="Di Palma F."/>
            <person name="Johnson J."/>
            <person name="Lander E.S."/>
            <person name="Lindblad-Toh K."/>
        </authorList>
    </citation>
    <scope>NUCLEOTIDE SEQUENCE [LARGE SCALE GENOMIC DNA]</scope>
</reference>
<evidence type="ECO:0000313" key="20">
    <source>
        <dbReference type="Ensembl" id="ENSONIP00000065910.1"/>
    </source>
</evidence>
<feature type="compositionally biased region" description="Low complexity" evidence="17">
    <location>
        <begin position="257"/>
        <end position="268"/>
    </location>
</feature>
<dbReference type="GO" id="GO:0000932">
    <property type="term" value="C:P-body"/>
    <property type="evidence" value="ECO:0007669"/>
    <property type="project" value="UniProtKB-SubCell"/>
</dbReference>
<dbReference type="Ensembl" id="ENSONIT00000084374.1">
    <property type="protein sequence ID" value="ENSONIP00000065910.1"/>
    <property type="gene ID" value="ENSONIG00000007047.2"/>
</dbReference>
<keyword evidence="6 16" id="KW-0678">Repressor</keyword>
<feature type="region of interest" description="Disordered" evidence="17">
    <location>
        <begin position="497"/>
        <end position="518"/>
    </location>
</feature>
<dbReference type="InterPro" id="IPR012270">
    <property type="entry name" value="CCR4-NOT_su3/5"/>
</dbReference>
<keyword evidence="8" id="KW-0810">Translation regulation</keyword>
<keyword evidence="21" id="KW-1185">Reference proteome</keyword>
<feature type="compositionally biased region" description="Low complexity" evidence="17">
    <location>
        <begin position="426"/>
        <end position="441"/>
    </location>
</feature>
<evidence type="ECO:0000256" key="7">
    <source>
        <dbReference type="ARBA" id="ARBA00022553"/>
    </source>
</evidence>
<keyword evidence="12 16" id="KW-0539">Nucleus</keyword>
<dbReference type="Pfam" id="PF04065">
    <property type="entry name" value="Not3"/>
    <property type="match status" value="1"/>
</dbReference>
<feature type="region of interest" description="Disordered" evidence="17">
    <location>
        <begin position="334"/>
        <end position="441"/>
    </location>
</feature>
<feature type="compositionally biased region" description="Low complexity" evidence="17">
    <location>
        <begin position="302"/>
        <end position="320"/>
    </location>
</feature>
<dbReference type="GO" id="GO:0030015">
    <property type="term" value="C:CCR4-NOT core complex"/>
    <property type="evidence" value="ECO:0007669"/>
    <property type="project" value="UniProtKB-UniRule"/>
</dbReference>
<dbReference type="Proteomes" id="UP000005207">
    <property type="component" value="Linkage group LG22"/>
</dbReference>
<accession>A0A669DYK8</accession>
<keyword evidence="9 16" id="KW-0805">Transcription regulation</keyword>
<proteinExistence type="inferred from homology"/>
<dbReference type="GO" id="GO:0005634">
    <property type="term" value="C:nucleus"/>
    <property type="evidence" value="ECO:0007669"/>
    <property type="project" value="UniProtKB-SubCell"/>
</dbReference>
<feature type="compositionally biased region" description="Polar residues" evidence="17">
    <location>
        <begin position="413"/>
        <end position="425"/>
    </location>
</feature>
<evidence type="ECO:0000256" key="16">
    <source>
        <dbReference type="PIRNR" id="PIRNR005290"/>
    </source>
</evidence>